<protein>
    <submittedName>
        <fullName evidence="12">TonB-dependent receptor</fullName>
    </submittedName>
</protein>
<keyword evidence="7 8" id="KW-0998">Cell outer membrane</keyword>
<dbReference type="InterPro" id="IPR012910">
    <property type="entry name" value="Plug_dom"/>
</dbReference>
<dbReference type="InterPro" id="IPR039426">
    <property type="entry name" value="TonB-dep_rcpt-like"/>
</dbReference>
<accession>A0AAU8FG94</accession>
<evidence type="ECO:0000256" key="2">
    <source>
        <dbReference type="ARBA" id="ARBA00022448"/>
    </source>
</evidence>
<comment type="subcellular location">
    <subcellularLocation>
        <location evidence="1 8">Cell outer membrane</location>
        <topology evidence="1 8">Multi-pass membrane protein</topology>
    </subcellularLocation>
</comment>
<dbReference type="Gene3D" id="2.60.40.1120">
    <property type="entry name" value="Carboxypeptidase-like, regulatory domain"/>
    <property type="match status" value="1"/>
</dbReference>
<dbReference type="InterPro" id="IPR036942">
    <property type="entry name" value="Beta-barrel_TonB_sf"/>
</dbReference>
<keyword evidence="2 8" id="KW-0813">Transport</keyword>
<dbReference type="EMBL" id="CP159289">
    <property type="protein sequence ID" value="XCH22907.1"/>
    <property type="molecule type" value="Genomic_DNA"/>
</dbReference>
<name>A0AAU8FG94_9BACT</name>
<dbReference type="NCBIfam" id="TIGR04057">
    <property type="entry name" value="SusC_RagA_signa"/>
    <property type="match status" value="1"/>
</dbReference>
<dbReference type="InterPro" id="IPR037066">
    <property type="entry name" value="Plug_dom_sf"/>
</dbReference>
<dbReference type="SUPFAM" id="SSF49464">
    <property type="entry name" value="Carboxypeptidase regulatory domain-like"/>
    <property type="match status" value="1"/>
</dbReference>
<dbReference type="InterPro" id="IPR008969">
    <property type="entry name" value="CarboxyPept-like_regulatory"/>
</dbReference>
<comment type="similarity">
    <text evidence="8 9">Belongs to the TonB-dependent receptor family.</text>
</comment>
<evidence type="ECO:0000256" key="4">
    <source>
        <dbReference type="ARBA" id="ARBA00022692"/>
    </source>
</evidence>
<evidence type="ECO:0000256" key="9">
    <source>
        <dbReference type="RuleBase" id="RU003357"/>
    </source>
</evidence>
<feature type="domain" description="TonB-dependent receptor-like beta-barrel" evidence="10">
    <location>
        <begin position="538"/>
        <end position="1101"/>
    </location>
</feature>
<evidence type="ECO:0000256" key="6">
    <source>
        <dbReference type="ARBA" id="ARBA00023136"/>
    </source>
</evidence>
<dbReference type="Pfam" id="PF07715">
    <property type="entry name" value="Plug"/>
    <property type="match status" value="1"/>
</dbReference>
<evidence type="ECO:0000313" key="12">
    <source>
        <dbReference type="EMBL" id="XCH22907.1"/>
    </source>
</evidence>
<dbReference type="Gene3D" id="3.55.50.30">
    <property type="match status" value="1"/>
</dbReference>
<dbReference type="Pfam" id="PF13715">
    <property type="entry name" value="CarbopepD_reg_2"/>
    <property type="match status" value="1"/>
</dbReference>
<gene>
    <name evidence="12" type="ORF">ABV298_21585</name>
</gene>
<reference evidence="12" key="1">
    <citation type="submission" date="2024-06" db="EMBL/GenBank/DDBJ databases">
        <title>Sequencing and assembly of the genome of Dyadobacter sp. strain 676, a symbiont of Cyamopsis tetragonoloba.</title>
        <authorList>
            <person name="Guro P."/>
            <person name="Sazanova A."/>
            <person name="Kuznetsova I."/>
            <person name="Belimov A."/>
            <person name="Safronova V."/>
        </authorList>
    </citation>
    <scope>NUCLEOTIDE SEQUENCE</scope>
    <source>
        <strain evidence="12">676</strain>
    </source>
</reference>
<evidence type="ECO:0000259" key="11">
    <source>
        <dbReference type="Pfam" id="PF07715"/>
    </source>
</evidence>
<dbReference type="InterPro" id="IPR023997">
    <property type="entry name" value="TonB-dep_OMP_SusC/RagA_CS"/>
</dbReference>
<dbReference type="RefSeq" id="WP_353718233.1">
    <property type="nucleotide sequence ID" value="NZ_CP159289.1"/>
</dbReference>
<keyword evidence="3 8" id="KW-1134">Transmembrane beta strand</keyword>
<organism evidence="12">
    <name type="scientific">Dyadobacter sp. 676</name>
    <dbReference type="NCBI Taxonomy" id="3088362"/>
    <lineage>
        <taxon>Bacteria</taxon>
        <taxon>Pseudomonadati</taxon>
        <taxon>Bacteroidota</taxon>
        <taxon>Cytophagia</taxon>
        <taxon>Cytophagales</taxon>
        <taxon>Spirosomataceae</taxon>
        <taxon>Dyadobacter</taxon>
    </lineage>
</organism>
<dbReference type="NCBIfam" id="TIGR04056">
    <property type="entry name" value="OMP_RagA_SusC"/>
    <property type="match status" value="1"/>
</dbReference>
<dbReference type="Gene3D" id="2.170.130.10">
    <property type="entry name" value="TonB-dependent receptor, plug domain"/>
    <property type="match status" value="1"/>
</dbReference>
<evidence type="ECO:0000259" key="10">
    <source>
        <dbReference type="Pfam" id="PF00593"/>
    </source>
</evidence>
<keyword evidence="12" id="KW-0675">Receptor</keyword>
<dbReference type="SUPFAM" id="SSF56935">
    <property type="entry name" value="Porins"/>
    <property type="match status" value="1"/>
</dbReference>
<dbReference type="AlphaFoldDB" id="A0AAU8FG94"/>
<dbReference type="GO" id="GO:0009279">
    <property type="term" value="C:cell outer membrane"/>
    <property type="evidence" value="ECO:0007669"/>
    <property type="project" value="UniProtKB-SubCell"/>
</dbReference>
<evidence type="ECO:0000256" key="1">
    <source>
        <dbReference type="ARBA" id="ARBA00004571"/>
    </source>
</evidence>
<evidence type="ECO:0000256" key="5">
    <source>
        <dbReference type="ARBA" id="ARBA00023077"/>
    </source>
</evidence>
<dbReference type="InterPro" id="IPR023996">
    <property type="entry name" value="TonB-dep_OMP_SusC/RagA"/>
</dbReference>
<dbReference type="InterPro" id="IPR000531">
    <property type="entry name" value="Beta-barrel_TonB"/>
</dbReference>
<proteinExistence type="inferred from homology"/>
<evidence type="ECO:0000256" key="7">
    <source>
        <dbReference type="ARBA" id="ARBA00023237"/>
    </source>
</evidence>
<dbReference type="Pfam" id="PF00593">
    <property type="entry name" value="TonB_dep_Rec_b-barrel"/>
    <property type="match status" value="1"/>
</dbReference>
<keyword evidence="6 8" id="KW-0472">Membrane</keyword>
<keyword evidence="5 9" id="KW-0798">TonB box</keyword>
<sequence length="1147" mass="127107">MKKCSRPLTYLVTVMKIACIPFLLTLLFSSLSIASNGLAQELLQRPVTLKAERQELRQVLTTLEKSTGVRFSYVPSLVRNQKVSITAENQRLSAVLDQLLMPLNIRYSVSREYIILNRKQSRDPSDDHDASLPDFFGNDGPADRVIRGKVTAADTKEPLPGVSVVVKGTQRGTSTEADGTFEIEIPNGDAQLIFSFVGYIAQEVNVGNLSELDVTLLSDTKSLQEVVVIGYGTAKKSDLSAAVATVPDMDQIKNRPVLNVGSMIQGKVAGVTAISNGGHPNQTPNVTIRGTGSRGTESVLYVVDGVPNAPYNPADIESITVLKDAASAAIYGAFSGSAGVILITTRQAAQGKPSVEYSGFVGMKQAWKLPQSLTAQDEAKVSNLAYTNAGLAPLDGWDATKNPYAQVTRTDWIDEIFRTGLIQRHNLSFNAGTDKFSTLLQGRYERDEGTLINTYAQNLSVRFNAMYKFTDKIKLRQELFYNNNDNRGTETTSGYSGTVLSAIYMPRSAVPYYEDGSFGGVGPRDSQYLGIHGDAISPVGTLLRNRPFNKSNDMQSVTELGYSDIIPGLSFLTRFSYRQNSSLWKNFEPKRTEPGKPNNQNTLSYATNRGYHWIWENTANYSRVFGRHNVGAMLSMTAQENGNRNFGIAARGFENEADWAQFFVNASIFDQNRPTDDEWKDRNASYVGRLSYSWADRYFVTASYRYDIAGRLAQGYRAKGYPGFTGAWKLSSEPFFNVKGLDLLKLRASWGRIGNIGSIGRYYGYPNLTPNSTYQIGNGAPISNGLYVASRFNPELSWETSQQTDFGLDISLLKEKLTITADYFNKLTYDLIKQQDTEWTNTNGYGAPFINQGKIRNTGFEFAANWRDNIGEFGYEIGGNFATLKNRVDYIDENPNSVWTHGDAWRSILVPFRSTVGQPYFSYWLIKNAGIFQSDEAAAAYVGPTGERIQPNAKAGDLKFVDENGDGKIDDGDRVYMGNAFPKITYGITANANWKNFDFSIFFQGVGGVKLFNAFKQSTLNGAEQGYNRWDKILDAWSETNTGSDIPKIRANDPNKNFSTNSDWYLENGNYLRLKNLIVGYTFKSKPGKPSLRVYVSGDNLLTFTKYSGMDPEIGSQLIDGRYTAPGLDGGQYPVARVYSAGVKLKF</sequence>
<evidence type="ECO:0000256" key="8">
    <source>
        <dbReference type="PROSITE-ProRule" id="PRU01360"/>
    </source>
</evidence>
<feature type="domain" description="TonB-dependent receptor plug" evidence="11">
    <location>
        <begin position="240"/>
        <end position="335"/>
    </location>
</feature>
<dbReference type="PROSITE" id="PS52016">
    <property type="entry name" value="TONB_DEPENDENT_REC_3"/>
    <property type="match status" value="1"/>
</dbReference>
<keyword evidence="4 8" id="KW-0812">Transmembrane</keyword>
<evidence type="ECO:0000256" key="3">
    <source>
        <dbReference type="ARBA" id="ARBA00022452"/>
    </source>
</evidence>
<dbReference type="Gene3D" id="2.40.170.20">
    <property type="entry name" value="TonB-dependent receptor, beta-barrel domain"/>
    <property type="match status" value="1"/>
</dbReference>